<sequence>MKSEGLGVTECSGVWMFGCVSVSVFESLEQKYSVKQLLKRL</sequence>
<proteinExistence type="predicted"/>
<dbReference type="AlphaFoldDB" id="A0A975BKG6"/>
<gene>
    <name evidence="1" type="ORF">dnm_028020</name>
</gene>
<reference evidence="1" key="1">
    <citation type="journal article" date="2021" name="Microb. Physiol.">
        <title>Proteogenomic Insights into the Physiology of Marine, Sulfate-Reducing, Filamentous Desulfonema limicola and Desulfonema magnum.</title>
        <authorList>
            <person name="Schnaars V."/>
            <person name="Wohlbrand L."/>
            <person name="Scheve S."/>
            <person name="Hinrichs C."/>
            <person name="Reinhardt R."/>
            <person name="Rabus R."/>
        </authorList>
    </citation>
    <scope>NUCLEOTIDE SEQUENCE</scope>
    <source>
        <strain evidence="1">4be13</strain>
    </source>
</reference>
<keyword evidence="2" id="KW-1185">Reference proteome</keyword>
<accession>A0A975BKG6</accession>
<evidence type="ECO:0000313" key="1">
    <source>
        <dbReference type="EMBL" id="QTA86778.1"/>
    </source>
</evidence>
<name>A0A975BKG6_9BACT</name>
<organism evidence="1 2">
    <name type="scientific">Desulfonema magnum</name>
    <dbReference type="NCBI Taxonomy" id="45655"/>
    <lineage>
        <taxon>Bacteria</taxon>
        <taxon>Pseudomonadati</taxon>
        <taxon>Thermodesulfobacteriota</taxon>
        <taxon>Desulfobacteria</taxon>
        <taxon>Desulfobacterales</taxon>
        <taxon>Desulfococcaceae</taxon>
        <taxon>Desulfonema</taxon>
    </lineage>
</organism>
<protein>
    <submittedName>
        <fullName evidence="1">Uncharacterized protein</fullName>
    </submittedName>
</protein>
<dbReference type="EMBL" id="CP061800">
    <property type="protein sequence ID" value="QTA86778.1"/>
    <property type="molecule type" value="Genomic_DNA"/>
</dbReference>
<dbReference type="Proteomes" id="UP000663722">
    <property type="component" value="Chromosome"/>
</dbReference>
<evidence type="ECO:0000313" key="2">
    <source>
        <dbReference type="Proteomes" id="UP000663722"/>
    </source>
</evidence>
<dbReference type="KEGG" id="dmm:dnm_028020"/>